<keyword evidence="3" id="KW-1185">Reference proteome</keyword>
<dbReference type="Pfam" id="PF07394">
    <property type="entry name" value="DUF1501"/>
    <property type="match status" value="1"/>
</dbReference>
<dbReference type="PANTHER" id="PTHR43737">
    <property type="entry name" value="BLL7424 PROTEIN"/>
    <property type="match status" value="1"/>
</dbReference>
<keyword evidence="1" id="KW-0732">Signal</keyword>
<evidence type="ECO:0000313" key="3">
    <source>
        <dbReference type="Proteomes" id="UP001152766"/>
    </source>
</evidence>
<gene>
    <name evidence="2" type="ORF">EXJ73_00340</name>
</gene>
<dbReference type="RefSeq" id="WP_268150618.1">
    <property type="nucleotide sequence ID" value="NZ_JAPPUW010000009.1"/>
</dbReference>
<reference evidence="2" key="1">
    <citation type="submission" date="2019-02" db="EMBL/GenBank/DDBJ databases">
        <title>Draft genome of the type strain Pelomonas aquatica CCUG 52575T.</title>
        <authorList>
            <person name="Gomila M."/>
            <person name="Lalucat J."/>
        </authorList>
    </citation>
    <scope>NUCLEOTIDE SEQUENCE</scope>
    <source>
        <strain evidence="2">CCUG 52575</strain>
    </source>
</reference>
<dbReference type="InterPro" id="IPR010869">
    <property type="entry name" value="DUF1501"/>
</dbReference>
<comment type="caution">
    <text evidence="2">The sequence shown here is derived from an EMBL/GenBank/DDBJ whole genome shotgun (WGS) entry which is preliminary data.</text>
</comment>
<sequence>MKRRNLLQLGLAGLGTAALPTQLWAAPSPDAPRLLVVFLRGAYDAANLLVPVSSSFYYEARPNIAIAKAAALPLDGNWGLAPALADSIHPLWLKGQASFVPFAGTHDTTRSHFETQDHIELGQPDNAARDFRSGFMNRLAGVLGAGAAAGSRFEAMAFTDQVPLILRGSLPVANQALRDLGKPAISASQAQTIAGMYAGTRLAGTVSGGFEVRDEVSRAMSGEAGEMEAASRNAIAAKGFALEARRVARLMRDRVTLGFIDVGGWDTHVGEGGATGQLATKLGELGKGLALFADEMGAQWNNTVVVVVSEFGRTFRENGNRGTDHGHGSAYWVLGGGVKGGRIAGEQVAVNASTLFQNRDWPVLNEYRALFGGLLRRMYGLNDAQLATVFPAASARDIGLV</sequence>
<feature type="chain" id="PRO_5040837855" evidence="1">
    <location>
        <begin position="26"/>
        <end position="401"/>
    </location>
</feature>
<dbReference type="AlphaFoldDB" id="A0A9X4R2G6"/>
<protein>
    <submittedName>
        <fullName evidence="2">DUF1501 domain-containing protein</fullName>
    </submittedName>
</protein>
<dbReference type="Proteomes" id="UP001152766">
    <property type="component" value="Unassembled WGS sequence"/>
</dbReference>
<feature type="signal peptide" evidence="1">
    <location>
        <begin position="1"/>
        <end position="25"/>
    </location>
</feature>
<accession>A0A9X4R2G6</accession>
<dbReference type="PANTHER" id="PTHR43737:SF1">
    <property type="entry name" value="DUF1501 DOMAIN-CONTAINING PROTEIN"/>
    <property type="match status" value="1"/>
</dbReference>
<name>A0A9X4R2G6_9BURK</name>
<evidence type="ECO:0000256" key="1">
    <source>
        <dbReference type="SAM" id="SignalP"/>
    </source>
</evidence>
<organism evidence="2 3">
    <name type="scientific">Pelomonas aquatica</name>
    <dbReference type="NCBI Taxonomy" id="431058"/>
    <lineage>
        <taxon>Bacteria</taxon>
        <taxon>Pseudomonadati</taxon>
        <taxon>Pseudomonadota</taxon>
        <taxon>Betaproteobacteria</taxon>
        <taxon>Burkholderiales</taxon>
        <taxon>Sphaerotilaceae</taxon>
        <taxon>Roseateles</taxon>
    </lineage>
</organism>
<evidence type="ECO:0000313" key="2">
    <source>
        <dbReference type="EMBL" id="MDG0860922.1"/>
    </source>
</evidence>
<proteinExistence type="predicted"/>
<dbReference type="EMBL" id="SGUG01000001">
    <property type="protein sequence ID" value="MDG0860922.1"/>
    <property type="molecule type" value="Genomic_DNA"/>
</dbReference>